<protein>
    <submittedName>
        <fullName evidence="5">DUF4349 domain-containing protein</fullName>
    </submittedName>
</protein>
<dbReference type="EMBL" id="CP086322">
    <property type="protein sequence ID" value="UQA92553.1"/>
    <property type="molecule type" value="Genomic_DNA"/>
</dbReference>
<evidence type="ECO:0000256" key="3">
    <source>
        <dbReference type="SAM" id="Phobius"/>
    </source>
</evidence>
<dbReference type="Pfam" id="PF14257">
    <property type="entry name" value="DUF4349"/>
    <property type="match status" value="1"/>
</dbReference>
<keyword evidence="3" id="KW-0472">Membrane</keyword>
<feature type="compositionally biased region" description="Acidic residues" evidence="2">
    <location>
        <begin position="381"/>
        <end position="392"/>
    </location>
</feature>
<keyword evidence="6" id="KW-1185">Reference proteome</keyword>
<feature type="region of interest" description="Disordered" evidence="2">
    <location>
        <begin position="330"/>
        <end position="406"/>
    </location>
</feature>
<feature type="coiled-coil region" evidence="1">
    <location>
        <begin position="224"/>
        <end position="251"/>
    </location>
</feature>
<organism evidence="5 6">
    <name type="scientific">Streptomyces halobius</name>
    <dbReference type="NCBI Taxonomy" id="2879846"/>
    <lineage>
        <taxon>Bacteria</taxon>
        <taxon>Bacillati</taxon>
        <taxon>Actinomycetota</taxon>
        <taxon>Actinomycetes</taxon>
        <taxon>Kitasatosporales</taxon>
        <taxon>Streptomycetaceae</taxon>
        <taxon>Streptomyces</taxon>
    </lineage>
</organism>
<sequence length="406" mass="41674">MRGAGRVRQVRGTGRMPGAGARRAPKGRRGAAAGLLLAASLTVAGCGASDSESTASDAMADKGAARPTRAPGSGYAQGGQRTGSDGRTGTAAEESAPGRPKATKIAPAQIIRTATVTVRTKDVPEALAKARTAVEGAGGYVGDETTDRDAEGHDRSRLVLRVPPKEYDAVLGRLSRLGKLVSREVSTKDVTDQVVDTDSRITSQRASVARVRELMAKATTISDIVSLESELNTREASLESLEAQLQSLKERTGMATITLLLREPDAAPEKKPDEPTSFGDALAGGWHAFTAAVRWLLVIIGAVLPFAVAGALLYGLWRLVRGRLPAGLRTRRRASGGDAERRAGATTGTGTTMAAGAAKGAGAATRTRAACEPEVSTGPEASDEPAAGDEPEASSGPGTGAGPSHP</sequence>
<keyword evidence="3" id="KW-1133">Transmembrane helix</keyword>
<proteinExistence type="predicted"/>
<reference evidence="5" key="1">
    <citation type="submission" date="2021-10" db="EMBL/GenBank/DDBJ databases">
        <title>Streptomyces nigrumlapis sp.nov.,an antimicrobial producing actinobacterium isolated from Black Gobi rocks.</title>
        <authorList>
            <person name="Wen Y."/>
            <person name="Zhang W."/>
            <person name="Liu X.G."/>
        </authorList>
    </citation>
    <scope>NUCLEOTIDE SEQUENCE</scope>
    <source>
        <strain evidence="5">ST13-2-2</strain>
    </source>
</reference>
<gene>
    <name evidence="5" type="ORF">K9S39_12620</name>
</gene>
<keyword evidence="3" id="KW-0812">Transmembrane</keyword>
<evidence type="ECO:0000313" key="6">
    <source>
        <dbReference type="Proteomes" id="UP000830115"/>
    </source>
</evidence>
<feature type="region of interest" description="Disordered" evidence="2">
    <location>
        <begin position="1"/>
        <end position="29"/>
    </location>
</feature>
<name>A0ABY4M5K2_9ACTN</name>
<feature type="compositionally biased region" description="Low complexity" evidence="2">
    <location>
        <begin position="11"/>
        <end position="22"/>
    </location>
</feature>
<evidence type="ECO:0000313" key="5">
    <source>
        <dbReference type="EMBL" id="UQA92553.1"/>
    </source>
</evidence>
<feature type="compositionally biased region" description="Gly residues" evidence="2">
    <location>
        <begin position="397"/>
        <end position="406"/>
    </location>
</feature>
<feature type="transmembrane region" description="Helical" evidence="3">
    <location>
        <begin position="295"/>
        <end position="317"/>
    </location>
</feature>
<feature type="region of interest" description="Disordered" evidence="2">
    <location>
        <begin position="46"/>
        <end position="103"/>
    </location>
</feature>
<keyword evidence="1" id="KW-0175">Coiled coil</keyword>
<evidence type="ECO:0000256" key="1">
    <source>
        <dbReference type="SAM" id="Coils"/>
    </source>
</evidence>
<dbReference type="InterPro" id="IPR025645">
    <property type="entry name" value="DUF4349"/>
</dbReference>
<feature type="compositionally biased region" description="Low complexity" evidence="2">
    <location>
        <begin position="344"/>
        <end position="370"/>
    </location>
</feature>
<feature type="domain" description="DUF4349" evidence="4">
    <location>
        <begin position="109"/>
        <end position="318"/>
    </location>
</feature>
<accession>A0ABY4M5K2</accession>
<evidence type="ECO:0000259" key="4">
    <source>
        <dbReference type="Pfam" id="PF14257"/>
    </source>
</evidence>
<evidence type="ECO:0000256" key="2">
    <source>
        <dbReference type="SAM" id="MobiDB-lite"/>
    </source>
</evidence>
<dbReference type="Proteomes" id="UP000830115">
    <property type="component" value="Chromosome"/>
</dbReference>